<dbReference type="Proteomes" id="UP001596056">
    <property type="component" value="Unassembled WGS sequence"/>
</dbReference>
<keyword evidence="1" id="KW-0472">Membrane</keyword>
<keyword evidence="4" id="KW-1185">Reference proteome</keyword>
<evidence type="ECO:0000313" key="3">
    <source>
        <dbReference type="EMBL" id="MFC5565308.1"/>
    </source>
</evidence>
<evidence type="ECO:0000256" key="1">
    <source>
        <dbReference type="SAM" id="Phobius"/>
    </source>
</evidence>
<comment type="caution">
    <text evidence="3">The sequence shown here is derived from an EMBL/GenBank/DDBJ whole genome shotgun (WGS) entry which is preliminary data.</text>
</comment>
<dbReference type="RefSeq" id="WP_209837618.1">
    <property type="nucleotide sequence ID" value="NZ_JAGGJP010000002.1"/>
</dbReference>
<gene>
    <name evidence="3" type="ORF">ACFPOC_02635</name>
</gene>
<feature type="signal peptide" evidence="2">
    <location>
        <begin position="1"/>
        <end position="18"/>
    </location>
</feature>
<accession>A0ABW0S8S0</accession>
<dbReference type="EMBL" id="JBHSNA010000002">
    <property type="protein sequence ID" value="MFC5565308.1"/>
    <property type="molecule type" value="Genomic_DNA"/>
</dbReference>
<evidence type="ECO:0000256" key="2">
    <source>
        <dbReference type="SAM" id="SignalP"/>
    </source>
</evidence>
<organism evidence="3 4">
    <name type="scientific">Rubellimicrobium aerolatum</name>
    <dbReference type="NCBI Taxonomy" id="490979"/>
    <lineage>
        <taxon>Bacteria</taxon>
        <taxon>Pseudomonadati</taxon>
        <taxon>Pseudomonadota</taxon>
        <taxon>Alphaproteobacteria</taxon>
        <taxon>Rhodobacterales</taxon>
        <taxon>Roseobacteraceae</taxon>
        <taxon>Rubellimicrobium</taxon>
    </lineage>
</organism>
<reference evidence="4" key="1">
    <citation type="journal article" date="2019" name="Int. J. Syst. Evol. Microbiol.">
        <title>The Global Catalogue of Microorganisms (GCM) 10K type strain sequencing project: providing services to taxonomists for standard genome sequencing and annotation.</title>
        <authorList>
            <consortium name="The Broad Institute Genomics Platform"/>
            <consortium name="The Broad Institute Genome Sequencing Center for Infectious Disease"/>
            <person name="Wu L."/>
            <person name="Ma J."/>
        </authorList>
    </citation>
    <scope>NUCLEOTIDE SEQUENCE [LARGE SCALE GENOMIC DNA]</scope>
    <source>
        <strain evidence="4">KACC 11588</strain>
    </source>
</reference>
<proteinExistence type="predicted"/>
<feature type="transmembrane region" description="Helical" evidence="1">
    <location>
        <begin position="185"/>
        <end position="205"/>
    </location>
</feature>
<keyword evidence="1" id="KW-0812">Transmembrane</keyword>
<feature type="chain" id="PRO_5046439161" evidence="2">
    <location>
        <begin position="19"/>
        <end position="211"/>
    </location>
</feature>
<sequence length="211" mass="22044">MKFLSILALVLAAGTAQAATITASSTAPAPGTRIELRAQDFAASGRCGSGGSVVAGGCSVALVSGGRPAAYDRFAPLGGDWIDSQDLADVTWTLSQPRAFTQLTFALTDAFDQLPDRKLGASRFALTVEGAVWTIPRRQASGTLHWLTVTFDRPTTTASLHFATRRNDGWGLSSASVLPATLPAIPLPAGGWLLPAALGMLGLVARRRRRA</sequence>
<evidence type="ECO:0000313" key="4">
    <source>
        <dbReference type="Proteomes" id="UP001596056"/>
    </source>
</evidence>
<protein>
    <submittedName>
        <fullName evidence="3">VPLPA-CTERM sorting domain-containing protein</fullName>
    </submittedName>
</protein>
<name>A0ABW0S8S0_9RHOB</name>
<keyword evidence="1" id="KW-1133">Transmembrane helix</keyword>
<keyword evidence="2" id="KW-0732">Signal</keyword>